<dbReference type="SMART" id="SM00717">
    <property type="entry name" value="SANT"/>
    <property type="match status" value="1"/>
</dbReference>
<proteinExistence type="predicted"/>
<evidence type="ECO:0000259" key="7">
    <source>
        <dbReference type="PROSITE" id="PS51293"/>
    </source>
</evidence>
<feature type="domain" description="Myb-like" evidence="6">
    <location>
        <begin position="254"/>
        <end position="301"/>
    </location>
</feature>
<dbReference type="GO" id="GO:0005634">
    <property type="term" value="C:nucleus"/>
    <property type="evidence" value="ECO:0007669"/>
    <property type="project" value="UniProtKB-SubCell"/>
</dbReference>
<sequence length="332" mass="37216">MFETQPSGCAYERESVLETLSEPSGTKKSVCWKSHKVEGTQTMTEAAWSIQKWMQEEEYLLASAWVDVSEHPIVGCNVGSYRGEVLYGDEQGWLLPYPGPTRTSKWNHINRKVRKFIGVYEECAWSWRSGTNDVDVLQLVTARYQDDGHHGKVPIDLWRILSRSPKWQQLNNSDSGSSKKRSSIDAEVEVDDTIVLSEQRPSFNIADSDDEEPFPRPIGRKKAKSIASDFGGSDSILVSSQDDIGGSGGGGTYWSARENKAFEEALAVYDKNTLDRWYNVAKLVGGGKTEEEVKRHYQILVRDINLIESGRVPFPNYTTTTPPLNLSSSSHA</sequence>
<dbReference type="InterPro" id="IPR009057">
    <property type="entry name" value="Homeodomain-like_sf"/>
</dbReference>
<name>A0A484LL73_9ASTE</name>
<dbReference type="InterPro" id="IPR001005">
    <property type="entry name" value="SANT/Myb"/>
</dbReference>
<dbReference type="PROSITE" id="PS51293">
    <property type="entry name" value="SANT"/>
    <property type="match status" value="1"/>
</dbReference>
<keyword evidence="2" id="KW-0217">Developmental protein</keyword>
<dbReference type="Gene3D" id="1.10.10.60">
    <property type="entry name" value="Homeodomain-like"/>
    <property type="match status" value="1"/>
</dbReference>
<dbReference type="GO" id="GO:0009908">
    <property type="term" value="P:flower development"/>
    <property type="evidence" value="ECO:0007669"/>
    <property type="project" value="UniProtKB-ARBA"/>
</dbReference>
<dbReference type="EMBL" id="OOIL02001602">
    <property type="protein sequence ID" value="VFQ77054.1"/>
    <property type="molecule type" value="Genomic_DNA"/>
</dbReference>
<gene>
    <name evidence="8" type="ORF">CCAM_LOCUS18830</name>
</gene>
<evidence type="ECO:0000256" key="4">
    <source>
        <dbReference type="ARBA" id="ARBA00023163"/>
    </source>
</evidence>
<dbReference type="GO" id="GO:0010597">
    <property type="term" value="P:green leaf volatile biosynthetic process"/>
    <property type="evidence" value="ECO:0007669"/>
    <property type="project" value="UniProtKB-ARBA"/>
</dbReference>
<keyword evidence="5" id="KW-0539">Nucleus</keyword>
<evidence type="ECO:0000313" key="9">
    <source>
        <dbReference type="Proteomes" id="UP000595140"/>
    </source>
</evidence>
<dbReference type="GO" id="GO:0003700">
    <property type="term" value="F:DNA-binding transcription factor activity"/>
    <property type="evidence" value="ECO:0007669"/>
    <property type="project" value="InterPro"/>
</dbReference>
<evidence type="ECO:0000256" key="1">
    <source>
        <dbReference type="ARBA" id="ARBA00004123"/>
    </source>
</evidence>
<accession>A0A484LL73</accession>
<evidence type="ECO:0000256" key="5">
    <source>
        <dbReference type="ARBA" id="ARBA00023242"/>
    </source>
</evidence>
<evidence type="ECO:0000256" key="3">
    <source>
        <dbReference type="ARBA" id="ARBA00023015"/>
    </source>
</evidence>
<dbReference type="GO" id="GO:0048262">
    <property type="term" value="P:determination of dorsal/ventral asymmetry"/>
    <property type="evidence" value="ECO:0007669"/>
    <property type="project" value="UniProtKB-ARBA"/>
</dbReference>
<dbReference type="PANTHER" id="PTHR43952:SF13">
    <property type="entry name" value="OS05G0567600 PROTEIN"/>
    <property type="match status" value="1"/>
</dbReference>
<protein>
    <submittedName>
        <fullName evidence="8">Uncharacterized protein</fullName>
    </submittedName>
</protein>
<dbReference type="PROSITE" id="PS50090">
    <property type="entry name" value="MYB_LIKE"/>
    <property type="match status" value="1"/>
</dbReference>
<feature type="domain" description="SANT" evidence="7">
    <location>
        <begin position="254"/>
        <end position="305"/>
    </location>
</feature>
<dbReference type="InterPro" id="IPR029466">
    <property type="entry name" value="NAM-associated_C"/>
</dbReference>
<dbReference type="AlphaFoldDB" id="A0A484LL73"/>
<dbReference type="CDD" id="cd00167">
    <property type="entry name" value="SANT"/>
    <property type="match status" value="1"/>
</dbReference>
<evidence type="ECO:0000259" key="6">
    <source>
        <dbReference type="PROSITE" id="PS50090"/>
    </source>
</evidence>
<organism evidence="8 9">
    <name type="scientific">Cuscuta campestris</name>
    <dbReference type="NCBI Taxonomy" id="132261"/>
    <lineage>
        <taxon>Eukaryota</taxon>
        <taxon>Viridiplantae</taxon>
        <taxon>Streptophyta</taxon>
        <taxon>Embryophyta</taxon>
        <taxon>Tracheophyta</taxon>
        <taxon>Spermatophyta</taxon>
        <taxon>Magnoliopsida</taxon>
        <taxon>eudicotyledons</taxon>
        <taxon>Gunneridae</taxon>
        <taxon>Pentapetalae</taxon>
        <taxon>asterids</taxon>
        <taxon>lamiids</taxon>
        <taxon>Solanales</taxon>
        <taxon>Convolvulaceae</taxon>
        <taxon>Cuscuteae</taxon>
        <taxon>Cuscuta</taxon>
        <taxon>Cuscuta subgen. Grammica</taxon>
        <taxon>Cuscuta sect. Cleistogrammica</taxon>
    </lineage>
</organism>
<dbReference type="FunFam" id="1.10.10.60:FF:000154">
    <property type="entry name" value="Transcription factor SRM1"/>
    <property type="match status" value="1"/>
</dbReference>
<dbReference type="PANTHER" id="PTHR43952">
    <property type="entry name" value="MYB FAMILY TRANSCRIPTION FACTOR-RELATED"/>
    <property type="match status" value="1"/>
</dbReference>
<evidence type="ECO:0000256" key="2">
    <source>
        <dbReference type="ARBA" id="ARBA00022473"/>
    </source>
</evidence>
<dbReference type="InterPro" id="IPR017884">
    <property type="entry name" value="SANT_dom"/>
</dbReference>
<dbReference type="Pfam" id="PF14303">
    <property type="entry name" value="NAM-associated"/>
    <property type="match status" value="1"/>
</dbReference>
<keyword evidence="9" id="KW-1185">Reference proteome</keyword>
<evidence type="ECO:0000313" key="8">
    <source>
        <dbReference type="EMBL" id="VFQ77054.1"/>
    </source>
</evidence>
<keyword evidence="3" id="KW-0805">Transcription regulation</keyword>
<reference evidence="8 9" key="1">
    <citation type="submission" date="2018-04" db="EMBL/GenBank/DDBJ databases">
        <authorList>
            <person name="Vogel A."/>
        </authorList>
    </citation>
    <scope>NUCLEOTIDE SEQUENCE [LARGE SCALE GENOMIC DNA]</scope>
</reference>
<dbReference type="Proteomes" id="UP000595140">
    <property type="component" value="Unassembled WGS sequence"/>
</dbReference>
<dbReference type="InterPro" id="IPR044636">
    <property type="entry name" value="RADIALIS-like"/>
</dbReference>
<dbReference type="GO" id="GO:0000976">
    <property type="term" value="F:transcription cis-regulatory region binding"/>
    <property type="evidence" value="ECO:0007669"/>
    <property type="project" value="UniProtKB-ARBA"/>
</dbReference>
<comment type="subcellular location">
    <subcellularLocation>
        <location evidence="1">Nucleus</location>
    </subcellularLocation>
</comment>
<dbReference type="SUPFAM" id="SSF46689">
    <property type="entry name" value="Homeodomain-like"/>
    <property type="match status" value="1"/>
</dbReference>
<keyword evidence="4" id="KW-0804">Transcription</keyword>
<dbReference type="Pfam" id="PF00249">
    <property type="entry name" value="Myb_DNA-binding"/>
    <property type="match status" value="1"/>
</dbReference>
<dbReference type="OrthoDB" id="1304017at2759"/>